<reference evidence="2 3" key="1">
    <citation type="submission" date="2016-07" db="EMBL/GenBank/DDBJ databases">
        <title>Pervasive Adenine N6-methylation of Active Genes in Fungi.</title>
        <authorList>
            <consortium name="DOE Joint Genome Institute"/>
            <person name="Mondo S.J."/>
            <person name="Dannebaum R.O."/>
            <person name="Kuo R.C."/>
            <person name="Labutti K."/>
            <person name="Haridas S."/>
            <person name="Kuo A."/>
            <person name="Salamov A."/>
            <person name="Ahrendt S.R."/>
            <person name="Lipzen A."/>
            <person name="Sullivan W."/>
            <person name="Andreopoulos W.B."/>
            <person name="Clum A."/>
            <person name="Lindquist E."/>
            <person name="Daum C."/>
            <person name="Ramamoorthy G.K."/>
            <person name="Gryganskyi A."/>
            <person name="Culley D."/>
            <person name="Magnuson J.K."/>
            <person name="James T.Y."/>
            <person name="O'Malley M.A."/>
            <person name="Stajich J.E."/>
            <person name="Spatafora J.W."/>
            <person name="Visel A."/>
            <person name="Grigoriev I.V."/>
        </authorList>
    </citation>
    <scope>NUCLEOTIDE SEQUENCE [LARGE SCALE GENOMIC DNA]</scope>
    <source>
        <strain evidence="2 3">NRRL 2496</strain>
    </source>
</reference>
<organism evidence="2 3">
    <name type="scientific">Syncephalastrum racemosum</name>
    <name type="common">Filamentous fungus</name>
    <dbReference type="NCBI Taxonomy" id="13706"/>
    <lineage>
        <taxon>Eukaryota</taxon>
        <taxon>Fungi</taxon>
        <taxon>Fungi incertae sedis</taxon>
        <taxon>Mucoromycota</taxon>
        <taxon>Mucoromycotina</taxon>
        <taxon>Mucoromycetes</taxon>
        <taxon>Mucorales</taxon>
        <taxon>Syncephalastraceae</taxon>
        <taxon>Syncephalastrum</taxon>
    </lineage>
</organism>
<keyword evidence="1" id="KW-0472">Membrane</keyword>
<evidence type="ECO:0008006" key="4">
    <source>
        <dbReference type="Google" id="ProtNLM"/>
    </source>
</evidence>
<dbReference type="EMBL" id="MCGN01000008">
    <property type="protein sequence ID" value="ORY94059.1"/>
    <property type="molecule type" value="Genomic_DNA"/>
</dbReference>
<evidence type="ECO:0000313" key="2">
    <source>
        <dbReference type="EMBL" id="ORY94059.1"/>
    </source>
</evidence>
<name>A0A1X2H7R0_SYNRA</name>
<dbReference type="OMA" id="FTHKNPM"/>
<keyword evidence="3" id="KW-1185">Reference proteome</keyword>
<feature type="transmembrane region" description="Helical" evidence="1">
    <location>
        <begin position="161"/>
        <end position="187"/>
    </location>
</feature>
<feature type="transmembrane region" description="Helical" evidence="1">
    <location>
        <begin position="85"/>
        <end position="108"/>
    </location>
</feature>
<gene>
    <name evidence="2" type="ORF">BCR43DRAFT_565520</name>
</gene>
<dbReference type="Proteomes" id="UP000242180">
    <property type="component" value="Unassembled WGS sequence"/>
</dbReference>
<evidence type="ECO:0000256" key="1">
    <source>
        <dbReference type="SAM" id="Phobius"/>
    </source>
</evidence>
<dbReference type="InParanoid" id="A0A1X2H7R0"/>
<feature type="transmembrane region" description="Helical" evidence="1">
    <location>
        <begin position="49"/>
        <end position="73"/>
    </location>
</feature>
<proteinExistence type="predicted"/>
<feature type="transmembrane region" description="Helical" evidence="1">
    <location>
        <begin position="12"/>
        <end position="34"/>
    </location>
</feature>
<keyword evidence="1" id="KW-1133">Transmembrane helix</keyword>
<comment type="caution">
    <text evidence="2">The sequence shown here is derived from an EMBL/GenBank/DDBJ whole genome shotgun (WGS) entry which is preliminary data.</text>
</comment>
<accession>A0A1X2H7R0</accession>
<protein>
    <recommendedName>
        <fullName evidence="4">Tetraspanin family-domain-containing protein</fullName>
    </recommendedName>
</protein>
<dbReference type="AlphaFoldDB" id="A0A1X2H7R0"/>
<evidence type="ECO:0000313" key="3">
    <source>
        <dbReference type="Proteomes" id="UP000242180"/>
    </source>
</evidence>
<dbReference type="STRING" id="13706.A0A1X2H7R0"/>
<keyword evidence="1" id="KW-0812">Transmembrane</keyword>
<sequence>MKRCCCIFPLRAGVLLLSIIIVAVSVLLIALTFAQKNPMVMHLALIHSFLPWVAVIINIASGVVGLYGILASAVGKLALMRLYKLLFWFILVFIITVWEAVDFILALVKRSNTLSECEQSHPDAGSADSSGDSSISVAGYKTTFLGMQVGDTYGLANCAQAVQAGVIGLAIVLFLGTITFFYFGMVVSSYTTKLRERNLGHRLRDDEWNDNLDDLSSAYRSDRNVPKYRMNTFERDTKGNKFTKGLKKFKFGK</sequence>
<dbReference type="OrthoDB" id="2244769at2759"/>